<dbReference type="EMBL" id="JH930469">
    <property type="protein sequence ID" value="EKM59029.1"/>
    <property type="molecule type" value="Genomic_DNA"/>
</dbReference>
<feature type="region of interest" description="Disordered" evidence="4">
    <location>
        <begin position="592"/>
        <end position="613"/>
    </location>
</feature>
<evidence type="ECO:0000256" key="1">
    <source>
        <dbReference type="ARBA" id="ARBA00009049"/>
    </source>
</evidence>
<dbReference type="STRING" id="650164.K5WIT8"/>
<dbReference type="KEGG" id="pco:PHACADRAFT_86250"/>
<keyword evidence="3" id="KW-0143">Chaperone</keyword>
<dbReference type="RefSeq" id="XP_007391609.1">
    <property type="nucleotide sequence ID" value="XM_007391547.1"/>
</dbReference>
<dbReference type="GO" id="GO:0007186">
    <property type="term" value="P:G protein-coupled receptor signaling pathway"/>
    <property type="evidence" value="ECO:0007669"/>
    <property type="project" value="TreeGrafter"/>
</dbReference>
<evidence type="ECO:0000256" key="4">
    <source>
        <dbReference type="SAM" id="MobiDB-lite"/>
    </source>
</evidence>
<dbReference type="PANTHER" id="PTHR12425">
    <property type="entry name" value="SYNEMBRYN"/>
    <property type="match status" value="1"/>
</dbReference>
<proteinExistence type="inferred from homology"/>
<keyword evidence="6" id="KW-1185">Reference proteome</keyword>
<gene>
    <name evidence="5" type="ORF">PHACADRAFT_86250</name>
</gene>
<reference evidence="5 6" key="1">
    <citation type="journal article" date="2012" name="BMC Genomics">
        <title>Comparative genomics of the white-rot fungi, Phanerochaete carnosa and P. chrysosporium, to elucidate the genetic basis of the distinct wood types they colonize.</title>
        <authorList>
            <person name="Suzuki H."/>
            <person name="MacDonald J."/>
            <person name="Syed K."/>
            <person name="Salamov A."/>
            <person name="Hori C."/>
            <person name="Aerts A."/>
            <person name="Henrissat B."/>
            <person name="Wiebenga A."/>
            <person name="vanKuyk P.A."/>
            <person name="Barry K."/>
            <person name="Lindquist E."/>
            <person name="LaButti K."/>
            <person name="Lapidus A."/>
            <person name="Lucas S."/>
            <person name="Coutinho P."/>
            <person name="Gong Y."/>
            <person name="Samejima M."/>
            <person name="Mahadevan R."/>
            <person name="Abou-Zaid M."/>
            <person name="de Vries R.P."/>
            <person name="Igarashi K."/>
            <person name="Yadav J.S."/>
            <person name="Grigoriev I.V."/>
            <person name="Master E.R."/>
        </authorList>
    </citation>
    <scope>NUCLEOTIDE SEQUENCE [LARGE SCALE GENOMIC DNA]</scope>
    <source>
        <strain evidence="5 6">HHB-10118-sp</strain>
    </source>
</reference>
<keyword evidence="2" id="KW-0344">Guanine-nucleotide releasing factor</keyword>
<dbReference type="AlphaFoldDB" id="K5WIT8"/>
<dbReference type="Proteomes" id="UP000008370">
    <property type="component" value="Unassembled WGS sequence"/>
</dbReference>
<accession>K5WIT8</accession>
<feature type="region of interest" description="Disordered" evidence="4">
    <location>
        <begin position="322"/>
        <end position="365"/>
    </location>
</feature>
<dbReference type="PANTHER" id="PTHR12425:SF5">
    <property type="entry name" value="SYNEMBRYN"/>
    <property type="match status" value="1"/>
</dbReference>
<organism evidence="5 6">
    <name type="scientific">Phanerochaete carnosa (strain HHB-10118-sp)</name>
    <name type="common">White-rot fungus</name>
    <name type="synonym">Peniophora carnosa</name>
    <dbReference type="NCBI Taxonomy" id="650164"/>
    <lineage>
        <taxon>Eukaryota</taxon>
        <taxon>Fungi</taxon>
        <taxon>Dikarya</taxon>
        <taxon>Basidiomycota</taxon>
        <taxon>Agaricomycotina</taxon>
        <taxon>Agaricomycetes</taxon>
        <taxon>Polyporales</taxon>
        <taxon>Phanerochaetaceae</taxon>
        <taxon>Phanerochaete</taxon>
    </lineage>
</organism>
<dbReference type="GeneID" id="18920538"/>
<feature type="compositionally biased region" description="Low complexity" evidence="4">
    <location>
        <begin position="325"/>
        <end position="338"/>
    </location>
</feature>
<evidence type="ECO:0000256" key="2">
    <source>
        <dbReference type="ARBA" id="ARBA00022658"/>
    </source>
</evidence>
<evidence type="ECO:0000313" key="6">
    <source>
        <dbReference type="Proteomes" id="UP000008370"/>
    </source>
</evidence>
<evidence type="ECO:0000313" key="5">
    <source>
        <dbReference type="EMBL" id="EKM59029.1"/>
    </source>
</evidence>
<dbReference type="GO" id="GO:0001965">
    <property type="term" value="F:G-protein alpha-subunit binding"/>
    <property type="evidence" value="ECO:0007669"/>
    <property type="project" value="TreeGrafter"/>
</dbReference>
<dbReference type="OrthoDB" id="5585685at2759"/>
<comment type="similarity">
    <text evidence="1">Belongs to the synembryn family.</text>
</comment>
<dbReference type="InParanoid" id="K5WIT8"/>
<dbReference type="GO" id="GO:0005085">
    <property type="term" value="F:guanyl-nucleotide exchange factor activity"/>
    <property type="evidence" value="ECO:0007669"/>
    <property type="project" value="UniProtKB-KW"/>
</dbReference>
<protein>
    <submittedName>
        <fullName evidence="5">Uncharacterized protein</fullName>
    </submittedName>
</protein>
<name>K5WIT8_PHACS</name>
<feature type="region of interest" description="Disordered" evidence="4">
    <location>
        <begin position="536"/>
        <end position="577"/>
    </location>
</feature>
<dbReference type="Pfam" id="PF10165">
    <property type="entry name" value="Ric8"/>
    <property type="match status" value="1"/>
</dbReference>
<dbReference type="GO" id="GO:0005737">
    <property type="term" value="C:cytoplasm"/>
    <property type="evidence" value="ECO:0007669"/>
    <property type="project" value="TreeGrafter"/>
</dbReference>
<dbReference type="HOGENOM" id="CLU_015532_1_0_1"/>
<dbReference type="InterPro" id="IPR019318">
    <property type="entry name" value="Gua_nucleotide_exch_fac_Ric8"/>
</dbReference>
<sequence>MSNYCQAYAALTQSSSRSEVATVLQSIADGERIFLFPRSYLTRKKAAMMCSDRTELIQMILDDITLLMKSSSSNKSRLTAKDTAPALAAIKALGKHPAGSQVVATRQNLISLLDTFRAFKDDAEASNEALKCVCNALLLIEPSRKLFIQKGVGGSEFTFDLLEKTASPERIFLCSRLIFLTTVSIASAGDYIKGLIENKPPGHHNNVVEIIGGKLENLTTSILGSEKMAREAMSELLKALFNILLHYPKLADDSPSTSDGKKVIGDCWSDRLDGILPPLLRLFNLLPPTFPAPLASPMIYVIHALITIPVTPSLRSKWFPPLSNPASPRSSSKPISPVSSPPAPDSPTASGSRSESPNSKESKHGAFDRAFSRLSVARKSSHRSSSTQPNQDTLLRAFDLLDVTLSHYLPSDIDPDDGTVRERCQTESDSTLDDLVCPLVLLITKLCQAEEGARKRMRDWILPEDLDRTSPLEERADLLGRSLRLLGCIHHSRLKDATGEMLYAVCDSDPSTLASYVGYGNVAGFLFNKGIMSAPPSAGHGPPSTTADGTPINPITGVAQQQNDTGPEMTEEEKEREAEKLFVLFDRLEKSGALPSSQNPIRKAISEGKGPAY</sequence>
<evidence type="ECO:0000256" key="3">
    <source>
        <dbReference type="ARBA" id="ARBA00023186"/>
    </source>
</evidence>